<dbReference type="Pfam" id="PF02472">
    <property type="entry name" value="ExbD"/>
    <property type="match status" value="1"/>
</dbReference>
<dbReference type="PANTHER" id="PTHR30558:SF3">
    <property type="entry name" value="BIOPOLYMER TRANSPORT PROTEIN EXBD-RELATED"/>
    <property type="match status" value="1"/>
</dbReference>
<reference evidence="9 10" key="1">
    <citation type="journal article" date="2021" name="Arch. Microbiol.">
        <title>Thalassobius aquimarinus sp. nov., isolated from the Sea of Japan seashore.</title>
        <authorList>
            <person name="Kurilenko V.V."/>
            <person name="Romanenko L.A."/>
            <person name="Chernysheva N.Y."/>
            <person name="Velansky P.V."/>
            <person name="Tekutyeva L.A."/>
            <person name="Isaeva M.P."/>
            <person name="Mikhailov V.V."/>
        </authorList>
    </citation>
    <scope>NUCLEOTIDE SEQUENCE [LARGE SCALE GENOMIC DNA]</scope>
    <source>
        <strain evidence="9 10">KMM 8518</strain>
    </source>
</reference>
<dbReference type="InterPro" id="IPR003400">
    <property type="entry name" value="ExbD"/>
</dbReference>
<evidence type="ECO:0000256" key="4">
    <source>
        <dbReference type="ARBA" id="ARBA00022692"/>
    </source>
</evidence>
<keyword evidence="7" id="KW-0653">Protein transport</keyword>
<dbReference type="RefSeq" id="WP_212702749.1">
    <property type="nucleotide sequence ID" value="NZ_JADMKU010000023.1"/>
</dbReference>
<comment type="caution">
    <text evidence="9">The sequence shown here is derived from an EMBL/GenBank/DDBJ whole genome shotgun (WGS) entry which is preliminary data.</text>
</comment>
<accession>A0ABS5HVV7</accession>
<evidence type="ECO:0000313" key="10">
    <source>
        <dbReference type="Proteomes" id="UP001195941"/>
    </source>
</evidence>
<keyword evidence="7" id="KW-0813">Transport</keyword>
<evidence type="ECO:0000256" key="6">
    <source>
        <dbReference type="ARBA" id="ARBA00023136"/>
    </source>
</evidence>
<name>A0ABS5HVV7_9RHOB</name>
<keyword evidence="4 7" id="KW-0812">Transmembrane</keyword>
<comment type="subcellular location">
    <subcellularLocation>
        <location evidence="1">Cell membrane</location>
        <topology evidence="1">Single-pass membrane protein</topology>
    </subcellularLocation>
    <subcellularLocation>
        <location evidence="7">Cell membrane</location>
        <topology evidence="7">Single-pass type II membrane protein</topology>
    </subcellularLocation>
</comment>
<dbReference type="Proteomes" id="UP001195941">
    <property type="component" value="Unassembled WGS sequence"/>
</dbReference>
<organism evidence="9 10">
    <name type="scientific">Thalassovita aquimarina</name>
    <dbReference type="NCBI Taxonomy" id="2785917"/>
    <lineage>
        <taxon>Bacteria</taxon>
        <taxon>Pseudomonadati</taxon>
        <taxon>Pseudomonadota</taxon>
        <taxon>Alphaproteobacteria</taxon>
        <taxon>Rhodobacterales</taxon>
        <taxon>Roseobacteraceae</taxon>
        <taxon>Thalassovita</taxon>
    </lineage>
</organism>
<sequence>MRFATPSRRRPTESIVPMINVVFLLLIFFMMTARIAPPRPFDLTPPQAESERALDRQRVLYLSKQGELAFGPLLGDAVWPALSAAGSGPLILRADLDLPAPVLAKTLGRLAAVGITEVTLAVRSK</sequence>
<evidence type="ECO:0000313" key="9">
    <source>
        <dbReference type="EMBL" id="MBR9653125.1"/>
    </source>
</evidence>
<dbReference type="PANTHER" id="PTHR30558">
    <property type="entry name" value="EXBD MEMBRANE COMPONENT OF PMF-DRIVEN MACROMOLECULE IMPORT SYSTEM"/>
    <property type="match status" value="1"/>
</dbReference>
<dbReference type="EMBL" id="JADMKU010000023">
    <property type="protein sequence ID" value="MBR9653125.1"/>
    <property type="molecule type" value="Genomic_DNA"/>
</dbReference>
<evidence type="ECO:0000256" key="2">
    <source>
        <dbReference type="ARBA" id="ARBA00005811"/>
    </source>
</evidence>
<comment type="similarity">
    <text evidence="2 7">Belongs to the ExbD/TolR family.</text>
</comment>
<evidence type="ECO:0000256" key="8">
    <source>
        <dbReference type="SAM" id="Phobius"/>
    </source>
</evidence>
<keyword evidence="10" id="KW-1185">Reference proteome</keyword>
<evidence type="ECO:0000256" key="7">
    <source>
        <dbReference type="RuleBase" id="RU003879"/>
    </source>
</evidence>
<proteinExistence type="inferred from homology"/>
<evidence type="ECO:0000256" key="1">
    <source>
        <dbReference type="ARBA" id="ARBA00004162"/>
    </source>
</evidence>
<protein>
    <submittedName>
        <fullName evidence="9">Biopolymer transporter ExbD</fullName>
    </submittedName>
</protein>
<keyword evidence="3" id="KW-1003">Cell membrane</keyword>
<keyword evidence="5 8" id="KW-1133">Transmembrane helix</keyword>
<evidence type="ECO:0000256" key="3">
    <source>
        <dbReference type="ARBA" id="ARBA00022475"/>
    </source>
</evidence>
<evidence type="ECO:0000256" key="5">
    <source>
        <dbReference type="ARBA" id="ARBA00022989"/>
    </source>
</evidence>
<feature type="transmembrane region" description="Helical" evidence="8">
    <location>
        <begin position="15"/>
        <end position="33"/>
    </location>
</feature>
<gene>
    <name evidence="9" type="ORF">IT775_18565</name>
</gene>
<keyword evidence="6 8" id="KW-0472">Membrane</keyword>